<reference evidence="7" key="1">
    <citation type="submission" date="2017-02" db="UniProtKB">
        <authorList>
            <consortium name="WormBaseParasite"/>
        </authorList>
    </citation>
    <scope>IDENTIFICATION</scope>
</reference>
<sequence>FRFSDEVEQGLNSRKSSKPIEGKDRDEIWTDFLKGTKSLCDNFIDAFMQGKGNFSQIPTPPPVLFLLCLPAVCGWASTAFRRAAPTSSNRLTDAIKRLKSSTLSTGVPKISVLEKSRLDWESFTEREGIKDDLKLHNKGKNGYVERKAFEARTQEREYQILKEARLKSIQRR</sequence>
<name>A0A0R3X074_HYDTA</name>
<accession>A0A0R3X074</accession>
<feature type="region of interest" description="Disordered" evidence="3">
    <location>
        <begin position="1"/>
        <end position="20"/>
    </location>
</feature>
<dbReference type="PANTHER" id="PTHR48407:SF1">
    <property type="entry name" value="CRANIOFACIAL DEVELOPMENT PROTEIN 1"/>
    <property type="match status" value="1"/>
</dbReference>
<protein>
    <recommendedName>
        <fullName evidence="1">Craniofacial development protein 1</fullName>
    </recommendedName>
    <alternativeName>
        <fullName evidence="2">Bucentaur</fullName>
    </alternativeName>
</protein>
<evidence type="ECO:0000256" key="3">
    <source>
        <dbReference type="SAM" id="MobiDB-lite"/>
    </source>
</evidence>
<dbReference type="Pfam" id="PF07572">
    <property type="entry name" value="BCNT"/>
    <property type="match status" value="1"/>
</dbReference>
<dbReference type="OrthoDB" id="445677at2759"/>
<dbReference type="PANTHER" id="PTHR48407">
    <property type="entry name" value="CRANIOFACIAL DEVELOPMENT PROTEIN 1"/>
    <property type="match status" value="1"/>
</dbReference>
<dbReference type="STRING" id="6205.A0A0R3X074"/>
<evidence type="ECO:0000256" key="2">
    <source>
        <dbReference type="ARBA" id="ARBA00030244"/>
    </source>
</evidence>
<feature type="domain" description="BCNT-C" evidence="4">
    <location>
        <begin position="89"/>
        <end position="171"/>
    </location>
</feature>
<evidence type="ECO:0000313" key="6">
    <source>
        <dbReference type="Proteomes" id="UP000274429"/>
    </source>
</evidence>
<dbReference type="AlphaFoldDB" id="A0A0R3X074"/>
<evidence type="ECO:0000313" key="7">
    <source>
        <dbReference type="WBParaSite" id="TTAC_0000650101-mRNA-1"/>
    </source>
</evidence>
<keyword evidence="6" id="KW-1185">Reference proteome</keyword>
<proteinExistence type="predicted"/>
<dbReference type="InterPro" id="IPR011421">
    <property type="entry name" value="BCNT-C"/>
</dbReference>
<dbReference type="EMBL" id="UYWX01020305">
    <property type="protein sequence ID" value="VDM30703.1"/>
    <property type="molecule type" value="Genomic_DNA"/>
</dbReference>
<evidence type="ECO:0000256" key="1">
    <source>
        <dbReference type="ARBA" id="ARBA00019033"/>
    </source>
</evidence>
<dbReference type="WBParaSite" id="TTAC_0000650101-mRNA-1">
    <property type="protein sequence ID" value="TTAC_0000650101-mRNA-1"/>
    <property type="gene ID" value="TTAC_0000650101"/>
</dbReference>
<reference evidence="5 6" key="2">
    <citation type="submission" date="2018-11" db="EMBL/GenBank/DDBJ databases">
        <authorList>
            <consortium name="Pathogen Informatics"/>
        </authorList>
    </citation>
    <scope>NUCLEOTIDE SEQUENCE [LARGE SCALE GENOMIC DNA]</scope>
</reference>
<evidence type="ECO:0000259" key="4">
    <source>
        <dbReference type="PROSITE" id="PS51279"/>
    </source>
</evidence>
<dbReference type="Proteomes" id="UP000274429">
    <property type="component" value="Unassembled WGS sequence"/>
</dbReference>
<organism evidence="7">
    <name type="scientific">Hydatigena taeniaeformis</name>
    <name type="common">Feline tapeworm</name>
    <name type="synonym">Taenia taeniaeformis</name>
    <dbReference type="NCBI Taxonomy" id="6205"/>
    <lineage>
        <taxon>Eukaryota</taxon>
        <taxon>Metazoa</taxon>
        <taxon>Spiralia</taxon>
        <taxon>Lophotrochozoa</taxon>
        <taxon>Platyhelminthes</taxon>
        <taxon>Cestoda</taxon>
        <taxon>Eucestoda</taxon>
        <taxon>Cyclophyllidea</taxon>
        <taxon>Taeniidae</taxon>
        <taxon>Hydatigera</taxon>
    </lineage>
</organism>
<dbReference type="InterPro" id="IPR027124">
    <property type="entry name" value="Swc5/CFDP1/2"/>
</dbReference>
<evidence type="ECO:0000313" key="5">
    <source>
        <dbReference type="EMBL" id="VDM30703.1"/>
    </source>
</evidence>
<dbReference type="PROSITE" id="PS51279">
    <property type="entry name" value="BCNT_C"/>
    <property type="match status" value="1"/>
</dbReference>
<dbReference type="GO" id="GO:0000812">
    <property type="term" value="C:Swr1 complex"/>
    <property type="evidence" value="ECO:0007669"/>
    <property type="project" value="TreeGrafter"/>
</dbReference>
<gene>
    <name evidence="5" type="ORF">TTAC_LOCUS6486</name>
</gene>